<evidence type="ECO:0008006" key="3">
    <source>
        <dbReference type="Google" id="ProtNLM"/>
    </source>
</evidence>
<gene>
    <name evidence="1" type="ORF">ElP_58360</name>
</gene>
<name>A0A518HAM9_9BACT</name>
<organism evidence="1 2">
    <name type="scientific">Tautonia plasticadhaerens</name>
    <dbReference type="NCBI Taxonomy" id="2527974"/>
    <lineage>
        <taxon>Bacteria</taxon>
        <taxon>Pseudomonadati</taxon>
        <taxon>Planctomycetota</taxon>
        <taxon>Planctomycetia</taxon>
        <taxon>Isosphaerales</taxon>
        <taxon>Isosphaeraceae</taxon>
        <taxon>Tautonia</taxon>
    </lineage>
</organism>
<evidence type="ECO:0000313" key="1">
    <source>
        <dbReference type="EMBL" id="QDV37889.1"/>
    </source>
</evidence>
<dbReference type="KEGG" id="tpla:ElP_58360"/>
<dbReference type="Proteomes" id="UP000317835">
    <property type="component" value="Chromosome"/>
</dbReference>
<dbReference type="RefSeq" id="WP_145275991.1">
    <property type="nucleotide sequence ID" value="NZ_CP036426.1"/>
</dbReference>
<sequence>MARRTISATTLLLLSTLGMSPGPLPMPRDRRADQEALAPFSGLVGEWKGAGQPRRGSAEGAWRESASWAWSLTTDSAALELTVAEAEGAMLRSARLRPDPERPGRFLLDATLADGSDRRFSGEPDDRGRLELEAGDPEVEDGIRGISITPLHETRFLLLFEGRRPGSPIDSRLAEVGYTRQGVTFASGSSGPECIVTGGKGTIPVSFEGTTYLVCCSGCKDLFDEDPAAIVGEYRHRREAGDRP</sequence>
<dbReference type="AlphaFoldDB" id="A0A518HAM9"/>
<protein>
    <recommendedName>
        <fullName evidence="3">YHS domain protein</fullName>
    </recommendedName>
</protein>
<proteinExistence type="predicted"/>
<accession>A0A518HAM9</accession>
<keyword evidence="2" id="KW-1185">Reference proteome</keyword>
<dbReference type="OrthoDB" id="281529at2"/>
<evidence type="ECO:0000313" key="2">
    <source>
        <dbReference type="Proteomes" id="UP000317835"/>
    </source>
</evidence>
<reference evidence="1 2" key="1">
    <citation type="submission" date="2019-02" db="EMBL/GenBank/DDBJ databases">
        <title>Deep-cultivation of Planctomycetes and their phenomic and genomic characterization uncovers novel biology.</title>
        <authorList>
            <person name="Wiegand S."/>
            <person name="Jogler M."/>
            <person name="Boedeker C."/>
            <person name="Pinto D."/>
            <person name="Vollmers J."/>
            <person name="Rivas-Marin E."/>
            <person name="Kohn T."/>
            <person name="Peeters S.H."/>
            <person name="Heuer A."/>
            <person name="Rast P."/>
            <person name="Oberbeckmann S."/>
            <person name="Bunk B."/>
            <person name="Jeske O."/>
            <person name="Meyerdierks A."/>
            <person name="Storesund J.E."/>
            <person name="Kallscheuer N."/>
            <person name="Luecker S."/>
            <person name="Lage O.M."/>
            <person name="Pohl T."/>
            <person name="Merkel B.J."/>
            <person name="Hornburger P."/>
            <person name="Mueller R.-W."/>
            <person name="Bruemmer F."/>
            <person name="Labrenz M."/>
            <person name="Spormann A.M."/>
            <person name="Op den Camp H."/>
            <person name="Overmann J."/>
            <person name="Amann R."/>
            <person name="Jetten M.S.M."/>
            <person name="Mascher T."/>
            <person name="Medema M.H."/>
            <person name="Devos D.P."/>
            <person name="Kaster A.-K."/>
            <person name="Ovreas L."/>
            <person name="Rohde M."/>
            <person name="Galperin M.Y."/>
            <person name="Jogler C."/>
        </authorList>
    </citation>
    <scope>NUCLEOTIDE SEQUENCE [LARGE SCALE GENOMIC DNA]</scope>
    <source>
        <strain evidence="1 2">ElP</strain>
    </source>
</reference>
<dbReference type="EMBL" id="CP036426">
    <property type="protein sequence ID" value="QDV37889.1"/>
    <property type="molecule type" value="Genomic_DNA"/>
</dbReference>